<evidence type="ECO:0000313" key="4">
    <source>
        <dbReference type="Proteomes" id="UP000596083"/>
    </source>
</evidence>
<dbReference type="EMBL" id="CP066786">
    <property type="protein sequence ID" value="QQM29052.1"/>
    <property type="molecule type" value="Genomic_DNA"/>
</dbReference>
<gene>
    <name evidence="3" type="ORF">JET14_11950</name>
</gene>
<keyword evidence="1" id="KW-0547">Nucleotide-binding</keyword>
<dbReference type="Pfam" id="PF24729">
    <property type="entry name" value="Acb2_Tad1_hairpin"/>
    <property type="match status" value="1"/>
</dbReference>
<name>A0A7T7HH49_9HYPH</name>
<accession>A0A7T7HH49</accession>
<feature type="domain" description="Acb2/Tad1 hairpin" evidence="2">
    <location>
        <begin position="12"/>
        <end position="72"/>
    </location>
</feature>
<dbReference type="RefSeq" id="WP_200333767.1">
    <property type="nucleotide sequence ID" value="NZ_CP066786.1"/>
</dbReference>
<sequence>MSKQVSDGLPVKGYRPQEGDRIAAVNLNKELEERVLRQFDAMAEDPAIDKRWLAIGRTAIEQGFMAANRAVFQPGRVALPEDEG</sequence>
<dbReference type="Proteomes" id="UP000596083">
    <property type="component" value="Chromosome"/>
</dbReference>
<protein>
    <recommendedName>
        <fullName evidence="2">Acb2/Tad1 hairpin domain-containing protein</fullName>
    </recommendedName>
</protein>
<dbReference type="KEGG" id="mlut:JET14_11950"/>
<evidence type="ECO:0000256" key="1">
    <source>
        <dbReference type="ARBA" id="ARBA00022741"/>
    </source>
</evidence>
<dbReference type="AlphaFoldDB" id="A0A7T7HH49"/>
<evidence type="ECO:0000313" key="3">
    <source>
        <dbReference type="EMBL" id="QQM29052.1"/>
    </source>
</evidence>
<proteinExistence type="predicted"/>
<reference evidence="3 4" key="1">
    <citation type="submission" date="2020-12" db="EMBL/GenBank/DDBJ databases">
        <authorList>
            <person name="Zheng R.K."/>
            <person name="Sun C.M."/>
        </authorList>
    </citation>
    <scope>NUCLEOTIDE SEQUENCE [LARGE SCALE GENOMIC DNA]</scope>
    <source>
        <strain evidence="3 4">ZRK001</strain>
    </source>
</reference>
<dbReference type="InterPro" id="IPR056098">
    <property type="entry name" value="Acb2/Tad1_hairpin"/>
</dbReference>
<dbReference type="GO" id="GO:0000166">
    <property type="term" value="F:nucleotide binding"/>
    <property type="evidence" value="ECO:0007669"/>
    <property type="project" value="UniProtKB-KW"/>
</dbReference>
<organism evidence="3 4">
    <name type="scientific">Martelella lutilitoris</name>
    <dbReference type="NCBI Taxonomy" id="2583532"/>
    <lineage>
        <taxon>Bacteria</taxon>
        <taxon>Pseudomonadati</taxon>
        <taxon>Pseudomonadota</taxon>
        <taxon>Alphaproteobacteria</taxon>
        <taxon>Hyphomicrobiales</taxon>
        <taxon>Aurantimonadaceae</taxon>
        <taxon>Martelella</taxon>
    </lineage>
</organism>
<evidence type="ECO:0000259" key="2">
    <source>
        <dbReference type="Pfam" id="PF24729"/>
    </source>
</evidence>